<dbReference type="EMBL" id="UOFS01000033">
    <property type="protein sequence ID" value="VAW97140.1"/>
    <property type="molecule type" value="Genomic_DNA"/>
</dbReference>
<evidence type="ECO:0000256" key="3">
    <source>
        <dbReference type="ARBA" id="ARBA00022741"/>
    </source>
</evidence>
<keyword evidence="4" id="KW-0067">ATP-binding</keyword>
<proteinExistence type="predicted"/>
<dbReference type="InterPro" id="IPR002301">
    <property type="entry name" value="Ile-tRNA-ligase"/>
</dbReference>
<evidence type="ECO:0000259" key="8">
    <source>
        <dbReference type="Pfam" id="PF00133"/>
    </source>
</evidence>
<name>A0A3B1A6F9_9ZZZZ</name>
<accession>A0A3B1A6F9</accession>
<dbReference type="InterPro" id="IPR033708">
    <property type="entry name" value="Anticodon_Ile_BEm"/>
</dbReference>
<dbReference type="Gene3D" id="1.10.730.20">
    <property type="match status" value="1"/>
</dbReference>
<protein>
    <recommendedName>
        <fullName evidence="1">isoleucine--tRNA ligase</fullName>
        <ecNumber evidence="1">6.1.1.5</ecNumber>
    </recommendedName>
</protein>
<organism evidence="11">
    <name type="scientific">hydrothermal vent metagenome</name>
    <dbReference type="NCBI Taxonomy" id="652676"/>
    <lineage>
        <taxon>unclassified sequences</taxon>
        <taxon>metagenomes</taxon>
        <taxon>ecological metagenomes</taxon>
    </lineage>
</organism>
<keyword evidence="2 11" id="KW-0436">Ligase</keyword>
<dbReference type="InterPro" id="IPR013155">
    <property type="entry name" value="M/V/L/I-tRNA-synth_anticd-bd"/>
</dbReference>
<evidence type="ECO:0000256" key="6">
    <source>
        <dbReference type="ARBA" id="ARBA00023146"/>
    </source>
</evidence>
<dbReference type="GO" id="GO:0005524">
    <property type="term" value="F:ATP binding"/>
    <property type="evidence" value="ECO:0007669"/>
    <property type="project" value="UniProtKB-KW"/>
</dbReference>
<keyword evidence="3" id="KW-0547">Nucleotide-binding</keyword>
<dbReference type="Pfam" id="PF06827">
    <property type="entry name" value="zf-FPG_IleRS"/>
    <property type="match status" value="1"/>
</dbReference>
<comment type="catalytic activity">
    <reaction evidence="7">
        <text>tRNA(Ile) + L-isoleucine + ATP = L-isoleucyl-tRNA(Ile) + AMP + diphosphate</text>
        <dbReference type="Rhea" id="RHEA:11060"/>
        <dbReference type="Rhea" id="RHEA-COMP:9666"/>
        <dbReference type="Rhea" id="RHEA-COMP:9695"/>
        <dbReference type="ChEBI" id="CHEBI:30616"/>
        <dbReference type="ChEBI" id="CHEBI:33019"/>
        <dbReference type="ChEBI" id="CHEBI:58045"/>
        <dbReference type="ChEBI" id="CHEBI:78442"/>
        <dbReference type="ChEBI" id="CHEBI:78528"/>
        <dbReference type="ChEBI" id="CHEBI:456215"/>
        <dbReference type="EC" id="6.1.1.5"/>
    </reaction>
</comment>
<dbReference type="EC" id="6.1.1.5" evidence="1"/>
<evidence type="ECO:0000313" key="11">
    <source>
        <dbReference type="EMBL" id="VAW97140.1"/>
    </source>
</evidence>
<dbReference type="FunFam" id="1.10.730.20:FF:000001">
    <property type="entry name" value="Isoleucine--tRNA ligase"/>
    <property type="match status" value="1"/>
</dbReference>
<dbReference type="SUPFAM" id="SSF52374">
    <property type="entry name" value="Nucleotidylyl transferase"/>
    <property type="match status" value="1"/>
</dbReference>
<evidence type="ECO:0000259" key="10">
    <source>
        <dbReference type="Pfam" id="PF08264"/>
    </source>
</evidence>
<dbReference type="InterPro" id="IPR009080">
    <property type="entry name" value="tRNAsynth_Ia_anticodon-bd"/>
</dbReference>
<dbReference type="PANTHER" id="PTHR42765">
    <property type="entry name" value="SOLEUCYL-TRNA SYNTHETASE"/>
    <property type="match status" value="1"/>
</dbReference>
<dbReference type="InterPro" id="IPR050081">
    <property type="entry name" value="Ile-tRNA_ligase"/>
</dbReference>
<sequence length="471" mass="53507">GELHPNTKDIIEQVAVRVESKGVDAWFELDAAEILSNEAEQYDKLSDTLDVWFDSGVTHFAVMDQRDEFGKNAIADLYLEGSDQHRGWFQSSLLTSVAMNNRAPYKSVLTHGFTVDSKGQKMSKSKGNVMSPQKVANSLGADIIRLWVSATDYRTEMTVSDEILKRMSDSYRRIRNTMRFLLANLDGFNPEKDIVASDKMLALDFWAVQAVQQLQDEIISAYDNYEFHNVYQKLHNFCAIELGGFYLDIIKDRQYTTQSNSVARRSAQTAIYYIIEALVRLMSPILSFTAEEIWKMIPRKRLTEHSKDQSSDCCASVFLDAWYNYPTLTPKNPDMDLNYWDKVMDVRDVVSKQLEALRAAGDIGSALDAEVDLYCDKETYNLLVKLEDELRFVLITSYARIHLVDTLPDNAIKVTLSSDDEIAIIAVASKHKKCIRCWHHREDVASVAEHPEICSRCVDNVVGGGEPRSFA</sequence>
<dbReference type="GO" id="GO:0006428">
    <property type="term" value="P:isoleucyl-tRNA aminoacylation"/>
    <property type="evidence" value="ECO:0007669"/>
    <property type="project" value="InterPro"/>
</dbReference>
<evidence type="ECO:0000256" key="4">
    <source>
        <dbReference type="ARBA" id="ARBA00022840"/>
    </source>
</evidence>
<dbReference type="InterPro" id="IPR014729">
    <property type="entry name" value="Rossmann-like_a/b/a_fold"/>
</dbReference>
<keyword evidence="6 11" id="KW-0030">Aminoacyl-tRNA synthetase</keyword>
<evidence type="ECO:0000259" key="9">
    <source>
        <dbReference type="Pfam" id="PF06827"/>
    </source>
</evidence>
<feature type="non-terminal residue" evidence="11">
    <location>
        <position position="1"/>
    </location>
</feature>
<feature type="domain" description="Methionyl/Valyl/Leucyl/Isoleucyl-tRNA synthetase anticodon-binding" evidence="10">
    <location>
        <begin position="204"/>
        <end position="371"/>
    </location>
</feature>
<feature type="domain" description="Aminoacyl-tRNA synthetase class Ia" evidence="8">
    <location>
        <begin position="7"/>
        <end position="159"/>
    </location>
</feature>
<dbReference type="AlphaFoldDB" id="A0A3B1A6F9"/>
<evidence type="ECO:0000256" key="1">
    <source>
        <dbReference type="ARBA" id="ARBA00013165"/>
    </source>
</evidence>
<dbReference type="GO" id="GO:0000049">
    <property type="term" value="F:tRNA binding"/>
    <property type="evidence" value="ECO:0007669"/>
    <property type="project" value="InterPro"/>
</dbReference>
<keyword evidence="5" id="KW-0648">Protein biosynthesis</keyword>
<dbReference type="InterPro" id="IPR010663">
    <property type="entry name" value="Znf_FPG/IleRS"/>
</dbReference>
<evidence type="ECO:0000256" key="7">
    <source>
        <dbReference type="ARBA" id="ARBA00048359"/>
    </source>
</evidence>
<feature type="domain" description="Zinc finger FPG/IleRS-type" evidence="9">
    <location>
        <begin position="432"/>
        <end position="460"/>
    </location>
</feature>
<dbReference type="GO" id="GO:0005829">
    <property type="term" value="C:cytosol"/>
    <property type="evidence" value="ECO:0007669"/>
    <property type="project" value="TreeGrafter"/>
</dbReference>
<dbReference type="InterPro" id="IPR002300">
    <property type="entry name" value="aa-tRNA-synth_Ia"/>
</dbReference>
<dbReference type="GO" id="GO:0004822">
    <property type="term" value="F:isoleucine-tRNA ligase activity"/>
    <property type="evidence" value="ECO:0007669"/>
    <property type="project" value="UniProtKB-EC"/>
</dbReference>
<evidence type="ECO:0000256" key="5">
    <source>
        <dbReference type="ARBA" id="ARBA00022917"/>
    </source>
</evidence>
<reference evidence="11" key="1">
    <citation type="submission" date="2018-06" db="EMBL/GenBank/DDBJ databases">
        <authorList>
            <person name="Zhirakovskaya E."/>
        </authorList>
    </citation>
    <scope>NUCLEOTIDE SEQUENCE</scope>
</reference>
<dbReference type="Pfam" id="PF00133">
    <property type="entry name" value="tRNA-synt_1"/>
    <property type="match status" value="1"/>
</dbReference>
<dbReference type="PRINTS" id="PR00984">
    <property type="entry name" value="TRNASYNTHILE"/>
</dbReference>
<dbReference type="Pfam" id="PF08264">
    <property type="entry name" value="Anticodon_1"/>
    <property type="match status" value="1"/>
</dbReference>
<dbReference type="CDD" id="cd07960">
    <property type="entry name" value="Anticodon_Ia_Ile_BEm"/>
    <property type="match status" value="1"/>
</dbReference>
<dbReference type="Gene3D" id="3.40.50.620">
    <property type="entry name" value="HUPs"/>
    <property type="match status" value="1"/>
</dbReference>
<evidence type="ECO:0000256" key="2">
    <source>
        <dbReference type="ARBA" id="ARBA00022598"/>
    </source>
</evidence>
<gene>
    <name evidence="11" type="ORF">MNBD_GAMMA22-2218</name>
</gene>
<dbReference type="SUPFAM" id="SSF47323">
    <property type="entry name" value="Anticodon-binding domain of a subclass of class I aminoacyl-tRNA synthetases"/>
    <property type="match status" value="1"/>
</dbReference>
<dbReference type="PANTHER" id="PTHR42765:SF1">
    <property type="entry name" value="ISOLEUCINE--TRNA LIGASE, MITOCHONDRIAL"/>
    <property type="match status" value="1"/>
</dbReference>